<evidence type="ECO:0000256" key="9">
    <source>
        <dbReference type="ARBA" id="ARBA00022840"/>
    </source>
</evidence>
<evidence type="ECO:0000256" key="10">
    <source>
        <dbReference type="ARBA" id="ARBA00022989"/>
    </source>
</evidence>
<dbReference type="InterPro" id="IPR036097">
    <property type="entry name" value="HisK_dim/P_sf"/>
</dbReference>
<dbReference type="SMART" id="SM00388">
    <property type="entry name" value="HisKA"/>
    <property type="match status" value="1"/>
</dbReference>
<proteinExistence type="predicted"/>
<dbReference type="GO" id="GO:0005524">
    <property type="term" value="F:ATP binding"/>
    <property type="evidence" value="ECO:0007669"/>
    <property type="project" value="UniProtKB-KW"/>
</dbReference>
<dbReference type="PANTHER" id="PTHR45436">
    <property type="entry name" value="SENSOR HISTIDINE KINASE YKOH"/>
    <property type="match status" value="1"/>
</dbReference>
<dbReference type="PRINTS" id="PR00344">
    <property type="entry name" value="BCTRLSENSOR"/>
</dbReference>
<feature type="domain" description="HAMP" evidence="15">
    <location>
        <begin position="180"/>
        <end position="232"/>
    </location>
</feature>
<dbReference type="EC" id="2.7.13.3" evidence="3"/>
<dbReference type="OrthoDB" id="9809766at2"/>
<organism evidence="16 17">
    <name type="scientific">Acinetobacter qingfengensis</name>
    <dbReference type="NCBI Taxonomy" id="1262585"/>
    <lineage>
        <taxon>Bacteria</taxon>
        <taxon>Pseudomonadati</taxon>
        <taxon>Pseudomonadota</taxon>
        <taxon>Gammaproteobacteria</taxon>
        <taxon>Moraxellales</taxon>
        <taxon>Moraxellaceae</taxon>
        <taxon>Acinetobacter</taxon>
    </lineage>
</organism>
<dbReference type="Gene3D" id="3.30.565.10">
    <property type="entry name" value="Histidine kinase-like ATPase, C-terminal domain"/>
    <property type="match status" value="1"/>
</dbReference>
<dbReference type="AlphaFoldDB" id="A0A1E7RCZ5"/>
<evidence type="ECO:0000313" key="17">
    <source>
        <dbReference type="Proteomes" id="UP000185895"/>
    </source>
</evidence>
<dbReference type="RefSeq" id="WP_070069382.1">
    <property type="nucleotide sequence ID" value="NZ_MKKK01000012.1"/>
</dbReference>
<evidence type="ECO:0000256" key="11">
    <source>
        <dbReference type="ARBA" id="ARBA00023012"/>
    </source>
</evidence>
<feature type="transmembrane region" description="Helical" evidence="13">
    <location>
        <begin position="21"/>
        <end position="43"/>
    </location>
</feature>
<dbReference type="Pfam" id="PF08521">
    <property type="entry name" value="2CSK_N"/>
    <property type="match status" value="1"/>
</dbReference>
<keyword evidence="10 13" id="KW-1133">Transmembrane helix</keyword>
<dbReference type="CDD" id="cd00082">
    <property type="entry name" value="HisKA"/>
    <property type="match status" value="1"/>
</dbReference>
<dbReference type="PROSITE" id="PS50109">
    <property type="entry name" value="HIS_KIN"/>
    <property type="match status" value="1"/>
</dbReference>
<keyword evidence="9" id="KW-0067">ATP-binding</keyword>
<dbReference type="InterPro" id="IPR005467">
    <property type="entry name" value="His_kinase_dom"/>
</dbReference>
<feature type="domain" description="Histidine kinase" evidence="14">
    <location>
        <begin position="240"/>
        <end position="457"/>
    </location>
</feature>
<keyword evidence="4" id="KW-0597">Phosphoprotein</keyword>
<evidence type="ECO:0000256" key="13">
    <source>
        <dbReference type="SAM" id="Phobius"/>
    </source>
</evidence>
<dbReference type="PROSITE" id="PS50885">
    <property type="entry name" value="HAMP"/>
    <property type="match status" value="1"/>
</dbReference>
<accession>A0A1E7RCZ5</accession>
<dbReference type="InterPro" id="IPR050428">
    <property type="entry name" value="TCS_sensor_his_kinase"/>
</dbReference>
<sequence>MSNPTQSELHKFSLQKRLMMNTLITSVISGILSLFIVIGVIGYDTHELFDDVLEENAKLLLQGQNIADHQMKYHLDEYNEELELDYQMMNAQGIIVHKSPHAPIHPLITNSRDDQFYNIRYQNQWWRVYVAVQPNSQMQVQIAQPWEQRYEHLLPAIGHFIWLMLLLWILLLLGTWLSIRRGIKALNQIGEQISKKNVQDLSPVVPIEVMTEMQPVVDSINRLLQHLQQAIAAEQQFTADAAHELRTPLAAIQMKLQLLQRKHQLFLQPIQPELEQLKADVKRSTAVVENLLLLARLDPQQSYSLPKTTFSVMELLNELQRDIEPAIKSKQMQWLVEWHIHTEHALTANKELCFTALRNVLDNAVRYSYASGKILFKVELDAHYYYFIVQDEGIGVDVMQQQQLTQRFYRILGTEQQGSGLGLSIVQRIVDLHQGELSFISGLTPVQGLGVCIKLPR</sequence>
<keyword evidence="17" id="KW-1185">Reference proteome</keyword>
<evidence type="ECO:0000256" key="5">
    <source>
        <dbReference type="ARBA" id="ARBA00022679"/>
    </source>
</evidence>
<dbReference type="GO" id="GO:0005886">
    <property type="term" value="C:plasma membrane"/>
    <property type="evidence" value="ECO:0007669"/>
    <property type="project" value="TreeGrafter"/>
</dbReference>
<dbReference type="InterPro" id="IPR004358">
    <property type="entry name" value="Sig_transdc_His_kin-like_C"/>
</dbReference>
<dbReference type="PANTHER" id="PTHR45436:SF14">
    <property type="entry name" value="SENSOR PROTEIN QSEC"/>
    <property type="match status" value="1"/>
</dbReference>
<dbReference type="InterPro" id="IPR036890">
    <property type="entry name" value="HATPase_C_sf"/>
</dbReference>
<dbReference type="Gene3D" id="1.10.287.130">
    <property type="match status" value="1"/>
</dbReference>
<dbReference type="InterPro" id="IPR013727">
    <property type="entry name" value="2CSK_N"/>
</dbReference>
<dbReference type="InterPro" id="IPR003594">
    <property type="entry name" value="HATPase_dom"/>
</dbReference>
<keyword evidence="5" id="KW-0808">Transferase</keyword>
<keyword evidence="11" id="KW-0902">Two-component regulatory system</keyword>
<gene>
    <name evidence="16" type="ORF">BJI46_02075</name>
</gene>
<dbReference type="EMBL" id="MKKK01000012">
    <property type="protein sequence ID" value="OEY97234.1"/>
    <property type="molecule type" value="Genomic_DNA"/>
</dbReference>
<evidence type="ECO:0000313" key="16">
    <source>
        <dbReference type="EMBL" id="OEY97234.1"/>
    </source>
</evidence>
<evidence type="ECO:0000259" key="15">
    <source>
        <dbReference type="PROSITE" id="PS50885"/>
    </source>
</evidence>
<dbReference type="Pfam" id="PF00512">
    <property type="entry name" value="HisKA"/>
    <property type="match status" value="1"/>
</dbReference>
<evidence type="ECO:0000256" key="4">
    <source>
        <dbReference type="ARBA" id="ARBA00022553"/>
    </source>
</evidence>
<evidence type="ECO:0000256" key="6">
    <source>
        <dbReference type="ARBA" id="ARBA00022692"/>
    </source>
</evidence>
<dbReference type="InterPro" id="IPR003661">
    <property type="entry name" value="HisK_dim/P_dom"/>
</dbReference>
<evidence type="ECO:0000256" key="2">
    <source>
        <dbReference type="ARBA" id="ARBA00004141"/>
    </source>
</evidence>
<keyword evidence="6 13" id="KW-0812">Transmembrane</keyword>
<dbReference type="InterPro" id="IPR003660">
    <property type="entry name" value="HAMP_dom"/>
</dbReference>
<protein>
    <recommendedName>
        <fullName evidence="3">histidine kinase</fullName>
        <ecNumber evidence="3">2.7.13.3</ecNumber>
    </recommendedName>
</protein>
<dbReference type="SMART" id="SM00387">
    <property type="entry name" value="HATPase_c"/>
    <property type="match status" value="1"/>
</dbReference>
<comment type="subcellular location">
    <subcellularLocation>
        <location evidence="2">Membrane</location>
        <topology evidence="2">Multi-pass membrane protein</topology>
    </subcellularLocation>
</comment>
<evidence type="ECO:0000256" key="12">
    <source>
        <dbReference type="ARBA" id="ARBA00023136"/>
    </source>
</evidence>
<keyword evidence="12 13" id="KW-0472">Membrane</keyword>
<keyword evidence="7" id="KW-0547">Nucleotide-binding</keyword>
<dbReference type="SUPFAM" id="SSF47384">
    <property type="entry name" value="Homodimeric domain of signal transducing histidine kinase"/>
    <property type="match status" value="1"/>
</dbReference>
<comment type="catalytic activity">
    <reaction evidence="1">
        <text>ATP + protein L-histidine = ADP + protein N-phospho-L-histidine.</text>
        <dbReference type="EC" id="2.7.13.3"/>
    </reaction>
</comment>
<reference evidence="16 17" key="1">
    <citation type="submission" date="2016-09" db="EMBL/GenBank/DDBJ databases">
        <authorList>
            <person name="Capua I."/>
            <person name="De Benedictis P."/>
            <person name="Joannis T."/>
            <person name="Lombin L.H."/>
            <person name="Cattoli G."/>
        </authorList>
    </citation>
    <scope>NUCLEOTIDE SEQUENCE [LARGE SCALE GENOMIC DNA]</scope>
    <source>
        <strain evidence="16 17">ANC 4671</strain>
    </source>
</reference>
<evidence type="ECO:0000256" key="3">
    <source>
        <dbReference type="ARBA" id="ARBA00012438"/>
    </source>
</evidence>
<comment type="caution">
    <text evidence="16">The sequence shown here is derived from an EMBL/GenBank/DDBJ whole genome shotgun (WGS) entry which is preliminary data.</text>
</comment>
<keyword evidence="8" id="KW-0418">Kinase</keyword>
<dbReference type="GO" id="GO:0000155">
    <property type="term" value="F:phosphorelay sensor kinase activity"/>
    <property type="evidence" value="ECO:0007669"/>
    <property type="project" value="InterPro"/>
</dbReference>
<evidence type="ECO:0000259" key="14">
    <source>
        <dbReference type="PROSITE" id="PS50109"/>
    </source>
</evidence>
<dbReference type="STRING" id="1262585.BJI46_02075"/>
<dbReference type="SUPFAM" id="SSF55874">
    <property type="entry name" value="ATPase domain of HSP90 chaperone/DNA topoisomerase II/histidine kinase"/>
    <property type="match status" value="1"/>
</dbReference>
<name>A0A1E7RCZ5_9GAMM</name>
<evidence type="ECO:0000256" key="1">
    <source>
        <dbReference type="ARBA" id="ARBA00000085"/>
    </source>
</evidence>
<dbReference type="Proteomes" id="UP000185895">
    <property type="component" value="Unassembled WGS sequence"/>
</dbReference>
<feature type="transmembrane region" description="Helical" evidence="13">
    <location>
        <begin position="160"/>
        <end position="179"/>
    </location>
</feature>
<evidence type="ECO:0000256" key="8">
    <source>
        <dbReference type="ARBA" id="ARBA00022777"/>
    </source>
</evidence>
<evidence type="ECO:0000256" key="7">
    <source>
        <dbReference type="ARBA" id="ARBA00022741"/>
    </source>
</evidence>
<dbReference type="Pfam" id="PF02518">
    <property type="entry name" value="HATPase_c"/>
    <property type="match status" value="1"/>
</dbReference>